<dbReference type="Proteomes" id="UP000834106">
    <property type="component" value="Chromosome 19"/>
</dbReference>
<evidence type="ECO:0000313" key="1">
    <source>
        <dbReference type="EMBL" id="CAI9783032.1"/>
    </source>
</evidence>
<proteinExistence type="predicted"/>
<evidence type="ECO:0000313" key="2">
    <source>
        <dbReference type="Proteomes" id="UP000834106"/>
    </source>
</evidence>
<dbReference type="AlphaFoldDB" id="A0AAD2A7H4"/>
<name>A0AAD2A7H4_9LAMI</name>
<dbReference type="Gene3D" id="3.80.10.10">
    <property type="entry name" value="Ribonuclease Inhibitor"/>
    <property type="match status" value="1"/>
</dbReference>
<accession>A0AAD2A7H4</accession>
<organism evidence="1 2">
    <name type="scientific">Fraxinus pennsylvanica</name>
    <dbReference type="NCBI Taxonomy" id="56036"/>
    <lineage>
        <taxon>Eukaryota</taxon>
        <taxon>Viridiplantae</taxon>
        <taxon>Streptophyta</taxon>
        <taxon>Embryophyta</taxon>
        <taxon>Tracheophyta</taxon>
        <taxon>Spermatophyta</taxon>
        <taxon>Magnoliopsida</taxon>
        <taxon>eudicotyledons</taxon>
        <taxon>Gunneridae</taxon>
        <taxon>Pentapetalae</taxon>
        <taxon>asterids</taxon>
        <taxon>lamiids</taxon>
        <taxon>Lamiales</taxon>
        <taxon>Oleaceae</taxon>
        <taxon>Oleeae</taxon>
        <taxon>Fraxinus</taxon>
    </lineage>
</organism>
<keyword evidence="2" id="KW-1185">Reference proteome</keyword>
<protein>
    <submittedName>
        <fullName evidence="1">Uncharacterized protein</fullName>
    </submittedName>
</protein>
<dbReference type="InterPro" id="IPR032675">
    <property type="entry name" value="LRR_dom_sf"/>
</dbReference>
<sequence>MDEIAFGYPKFKELDINYCYEMSHKSLATFRSHCPNLQISRRNLMNWLDPFRHAGYVPNEYLKACPQARNSICKLNFGSPKLTIKGLALISEGCIWTSSTLIYLELRM</sequence>
<dbReference type="EMBL" id="OU503054">
    <property type="protein sequence ID" value="CAI9783032.1"/>
    <property type="molecule type" value="Genomic_DNA"/>
</dbReference>
<gene>
    <name evidence="1" type="ORF">FPE_LOCUS30462</name>
</gene>
<reference evidence="1" key="1">
    <citation type="submission" date="2023-05" db="EMBL/GenBank/DDBJ databases">
        <authorList>
            <person name="Huff M."/>
        </authorList>
    </citation>
    <scope>NUCLEOTIDE SEQUENCE</scope>
</reference>